<evidence type="ECO:0000313" key="2">
    <source>
        <dbReference type="Proteomes" id="UP000019146"/>
    </source>
</evidence>
<dbReference type="Proteomes" id="UP000019146">
    <property type="component" value="Plasmid unnamed"/>
</dbReference>
<reference evidence="1 2" key="1">
    <citation type="journal article" date="2014" name="Genome Announc.">
        <title>Draft Genome Sequence of the Haloacid-Degrading Burkholderia caribensis Strain MBA4.</title>
        <authorList>
            <person name="Pan Y."/>
            <person name="Kong K.F."/>
            <person name="Tsang J.S."/>
        </authorList>
    </citation>
    <scope>NUCLEOTIDE SEQUENCE [LARGE SCALE GENOMIC DNA]</scope>
    <source>
        <strain evidence="1 2">MBA4</strain>
        <plasmid evidence="2">Plasmid</plasmid>
    </source>
</reference>
<accession>A0A0N7JW16</accession>
<dbReference type="EMBL" id="CP012748">
    <property type="protein sequence ID" value="ALL70757.1"/>
    <property type="molecule type" value="Genomic_DNA"/>
</dbReference>
<dbReference type="AlphaFoldDB" id="A0A0N7JW16"/>
<gene>
    <name evidence="1" type="ORF">K788_0004275</name>
</gene>
<sequence length="37" mass="3470">MITDGGLGSIDGRKIARHGSGTSCGATLVVAGGGPTV</sequence>
<evidence type="ECO:0008006" key="3">
    <source>
        <dbReference type="Google" id="ProtNLM"/>
    </source>
</evidence>
<name>A0A0N7JW16_9BURK</name>
<organism evidence="1 2">
    <name type="scientific">Paraburkholderia caribensis MBA4</name>
    <dbReference type="NCBI Taxonomy" id="1323664"/>
    <lineage>
        <taxon>Bacteria</taxon>
        <taxon>Pseudomonadati</taxon>
        <taxon>Pseudomonadota</taxon>
        <taxon>Betaproteobacteria</taxon>
        <taxon>Burkholderiales</taxon>
        <taxon>Burkholderiaceae</taxon>
        <taxon>Paraburkholderia</taxon>
    </lineage>
</organism>
<geneLocation type="plasmid" evidence="2"/>
<proteinExistence type="predicted"/>
<evidence type="ECO:0000313" key="1">
    <source>
        <dbReference type="EMBL" id="ALL70757.1"/>
    </source>
</evidence>
<keyword evidence="1" id="KW-0614">Plasmid</keyword>
<protein>
    <recommendedName>
        <fullName evidence="3">PAAR domain-containing protein</fullName>
    </recommendedName>
</protein>
<dbReference type="KEGG" id="bcai:K788_0004275"/>